<organism evidence="8">
    <name type="scientific">Alsobacter sp. KACC 23698</name>
    <dbReference type="NCBI Taxonomy" id="3149229"/>
    <lineage>
        <taxon>Bacteria</taxon>
        <taxon>Pseudomonadati</taxon>
        <taxon>Pseudomonadota</taxon>
        <taxon>Alphaproteobacteria</taxon>
        <taxon>Hyphomicrobiales</taxon>
        <taxon>Alsobacteraceae</taxon>
        <taxon>Alsobacter</taxon>
    </lineage>
</organism>
<dbReference type="AlphaFoldDB" id="A0AAU7JED7"/>
<evidence type="ECO:0000256" key="2">
    <source>
        <dbReference type="ARBA" id="ARBA00022679"/>
    </source>
</evidence>
<evidence type="ECO:0000256" key="3">
    <source>
        <dbReference type="ARBA" id="ARBA00022695"/>
    </source>
</evidence>
<keyword evidence="5" id="KW-0239">DNA-directed DNA polymerase</keyword>
<dbReference type="InterPro" id="IPR005790">
    <property type="entry name" value="DNA_polIII_delta"/>
</dbReference>
<evidence type="ECO:0000256" key="6">
    <source>
        <dbReference type="ARBA" id="ARBA00034754"/>
    </source>
</evidence>
<evidence type="ECO:0000256" key="7">
    <source>
        <dbReference type="ARBA" id="ARBA00049244"/>
    </source>
</evidence>
<dbReference type="Gene3D" id="3.40.50.300">
    <property type="entry name" value="P-loop containing nucleotide triphosphate hydrolases"/>
    <property type="match status" value="1"/>
</dbReference>
<evidence type="ECO:0000256" key="5">
    <source>
        <dbReference type="ARBA" id="ARBA00022932"/>
    </source>
</evidence>
<proteinExistence type="inferred from homology"/>
<dbReference type="GO" id="GO:0003887">
    <property type="term" value="F:DNA-directed DNA polymerase activity"/>
    <property type="evidence" value="ECO:0007669"/>
    <property type="project" value="UniProtKB-KW"/>
</dbReference>
<dbReference type="PANTHER" id="PTHR34388:SF1">
    <property type="entry name" value="DNA POLYMERASE III SUBUNIT DELTA"/>
    <property type="match status" value="1"/>
</dbReference>
<accession>A0AAU7JED7</accession>
<dbReference type="InterPro" id="IPR008921">
    <property type="entry name" value="DNA_pol3_clamp-load_cplx_C"/>
</dbReference>
<dbReference type="InterPro" id="IPR027417">
    <property type="entry name" value="P-loop_NTPase"/>
</dbReference>
<keyword evidence="4" id="KW-0235">DNA replication</keyword>
<dbReference type="SUPFAM" id="SSF48019">
    <property type="entry name" value="post-AAA+ oligomerization domain-like"/>
    <property type="match status" value="1"/>
</dbReference>
<dbReference type="PANTHER" id="PTHR34388">
    <property type="entry name" value="DNA POLYMERASE III SUBUNIT DELTA"/>
    <property type="match status" value="1"/>
</dbReference>
<dbReference type="Gene3D" id="1.20.272.10">
    <property type="match status" value="1"/>
</dbReference>
<evidence type="ECO:0000313" key="8">
    <source>
        <dbReference type="EMBL" id="XBO38743.1"/>
    </source>
</evidence>
<keyword evidence="2 8" id="KW-0808">Transferase</keyword>
<comment type="catalytic activity">
    <reaction evidence="7">
        <text>DNA(n) + a 2'-deoxyribonucleoside 5'-triphosphate = DNA(n+1) + diphosphate</text>
        <dbReference type="Rhea" id="RHEA:22508"/>
        <dbReference type="Rhea" id="RHEA-COMP:17339"/>
        <dbReference type="Rhea" id="RHEA-COMP:17340"/>
        <dbReference type="ChEBI" id="CHEBI:33019"/>
        <dbReference type="ChEBI" id="CHEBI:61560"/>
        <dbReference type="ChEBI" id="CHEBI:173112"/>
        <dbReference type="EC" id="2.7.7.7"/>
    </reaction>
</comment>
<sequence>MASRKGGAEVDAFVRRPDPAYAVILVYGPNAGLVHERARALARGYVENPDDAFQLVRFDGDDISSDPSRIADEANTIGLFGGRRSIWVRAGSRNLAPALAPLIAHPPTDARIVVEAGDLQGRNPVRALVEGARTAMALACYADEGRDLPAVIDMLLNEFGLSADRDAKQLLREMLAPDRLLIRRELEKLAAYSHGSKIVTAADVEAVLADIGGSVLDSVVDAVFSGEPDTMDRALTRLFQEGDDASVVIGAALRHAMTLHKTRVAIDLGASPDRAADAARIFFKRKDAFNRQLAKWRAGTLESVIATLRDAQAQARRNGGLGEVLASRAFLTIATRAARA</sequence>
<comment type="similarity">
    <text evidence="6">Belongs to the DNA polymerase HolA subunit family.</text>
</comment>
<dbReference type="GO" id="GO:0006261">
    <property type="term" value="P:DNA-templated DNA replication"/>
    <property type="evidence" value="ECO:0007669"/>
    <property type="project" value="TreeGrafter"/>
</dbReference>
<dbReference type="GO" id="GO:0009360">
    <property type="term" value="C:DNA polymerase III complex"/>
    <property type="evidence" value="ECO:0007669"/>
    <property type="project" value="TreeGrafter"/>
</dbReference>
<dbReference type="NCBIfam" id="TIGR01128">
    <property type="entry name" value="holA"/>
    <property type="match status" value="1"/>
</dbReference>
<dbReference type="RefSeq" id="WP_406855582.1">
    <property type="nucleotide sequence ID" value="NZ_CP157484.1"/>
</dbReference>
<dbReference type="EMBL" id="CP157484">
    <property type="protein sequence ID" value="XBO38743.1"/>
    <property type="molecule type" value="Genomic_DNA"/>
</dbReference>
<dbReference type="Gene3D" id="1.10.8.60">
    <property type="match status" value="1"/>
</dbReference>
<evidence type="ECO:0000256" key="1">
    <source>
        <dbReference type="ARBA" id="ARBA00012417"/>
    </source>
</evidence>
<protein>
    <recommendedName>
        <fullName evidence="1">DNA-directed DNA polymerase</fullName>
        <ecNumber evidence="1">2.7.7.7</ecNumber>
    </recommendedName>
</protein>
<reference evidence="8" key="1">
    <citation type="submission" date="2024-05" db="EMBL/GenBank/DDBJ databases">
        <authorList>
            <person name="Kim S."/>
            <person name="Heo J."/>
            <person name="Choi H."/>
            <person name="Choi Y."/>
            <person name="Kwon S.-W."/>
            <person name="Kim Y."/>
        </authorList>
    </citation>
    <scope>NUCLEOTIDE SEQUENCE</scope>
    <source>
        <strain evidence="8">KACC 23698</strain>
    </source>
</reference>
<evidence type="ECO:0000256" key="4">
    <source>
        <dbReference type="ARBA" id="ARBA00022705"/>
    </source>
</evidence>
<dbReference type="EC" id="2.7.7.7" evidence="1"/>
<dbReference type="GO" id="GO:0003677">
    <property type="term" value="F:DNA binding"/>
    <property type="evidence" value="ECO:0007669"/>
    <property type="project" value="InterPro"/>
</dbReference>
<name>A0AAU7JED7_9HYPH</name>
<keyword evidence="3 8" id="KW-0548">Nucleotidyltransferase</keyword>
<gene>
    <name evidence="8" type="primary">holA</name>
    <name evidence="8" type="ORF">ABEG18_24115</name>
</gene>
<dbReference type="SUPFAM" id="SSF52540">
    <property type="entry name" value="P-loop containing nucleoside triphosphate hydrolases"/>
    <property type="match status" value="1"/>
</dbReference>